<organism evidence="1 2">
    <name type="scientific">Microbacter margulisiae</name>
    <dbReference type="NCBI Taxonomy" id="1350067"/>
    <lineage>
        <taxon>Bacteria</taxon>
        <taxon>Pseudomonadati</taxon>
        <taxon>Bacteroidota</taxon>
        <taxon>Bacteroidia</taxon>
        <taxon>Bacteroidales</taxon>
        <taxon>Porphyromonadaceae</taxon>
        <taxon>Microbacter</taxon>
    </lineage>
</organism>
<dbReference type="AlphaFoldDB" id="A0A7W5DTD9"/>
<evidence type="ECO:0000313" key="2">
    <source>
        <dbReference type="Proteomes" id="UP000544222"/>
    </source>
</evidence>
<gene>
    <name evidence="1" type="ORF">FHX64_002939</name>
</gene>
<sequence>MKSFDLNACGVSELNEMEMKSFEGGFLQEIKTAIVNGFDYVEGFCNGIFGIK</sequence>
<evidence type="ECO:0000313" key="1">
    <source>
        <dbReference type="EMBL" id="MBB3188741.1"/>
    </source>
</evidence>
<protein>
    <submittedName>
        <fullName evidence="1">Uncharacterized protein</fullName>
    </submittedName>
</protein>
<proteinExistence type="predicted"/>
<accession>A0A7W5DTD9</accession>
<dbReference type="EMBL" id="JACHYB010000002">
    <property type="protein sequence ID" value="MBB3188741.1"/>
    <property type="molecule type" value="Genomic_DNA"/>
</dbReference>
<dbReference type="RefSeq" id="WP_183414458.1">
    <property type="nucleotide sequence ID" value="NZ_JACHYB010000002.1"/>
</dbReference>
<keyword evidence="2" id="KW-1185">Reference proteome</keyword>
<name>A0A7W5DTD9_9PORP</name>
<comment type="caution">
    <text evidence="1">The sequence shown here is derived from an EMBL/GenBank/DDBJ whole genome shotgun (WGS) entry which is preliminary data.</text>
</comment>
<dbReference type="Proteomes" id="UP000544222">
    <property type="component" value="Unassembled WGS sequence"/>
</dbReference>
<reference evidence="1 2" key="1">
    <citation type="submission" date="2020-08" db="EMBL/GenBank/DDBJ databases">
        <title>Genomic Encyclopedia of Type Strains, Phase IV (KMG-IV): sequencing the most valuable type-strain genomes for metagenomic binning, comparative biology and taxonomic classification.</title>
        <authorList>
            <person name="Goeker M."/>
        </authorList>
    </citation>
    <scope>NUCLEOTIDE SEQUENCE [LARGE SCALE GENOMIC DNA]</scope>
    <source>
        <strain evidence="1 2">DSM 27471</strain>
    </source>
</reference>